<proteinExistence type="predicted"/>
<dbReference type="EMBL" id="BPRE01000025">
    <property type="protein sequence ID" value="GJE78475.1"/>
    <property type="molecule type" value="Genomic_DNA"/>
</dbReference>
<dbReference type="Pfam" id="PF07536">
    <property type="entry name" value="HWE_HK"/>
    <property type="match status" value="1"/>
</dbReference>
<evidence type="ECO:0000256" key="14">
    <source>
        <dbReference type="ARBA" id="ARBA00022991"/>
    </source>
</evidence>
<comment type="caution">
    <text evidence="19">The sequence shown here is derived from an EMBL/GenBank/DDBJ whole genome shotgun (WGS) entry which is preliminary data.</text>
</comment>
<dbReference type="Pfam" id="PF08448">
    <property type="entry name" value="PAS_4"/>
    <property type="match status" value="1"/>
</dbReference>
<dbReference type="NCBIfam" id="TIGR00229">
    <property type="entry name" value="sensory_box"/>
    <property type="match status" value="3"/>
</dbReference>
<name>A0ABQ4V392_9HYPH</name>
<keyword evidence="8" id="KW-0288">FMN</keyword>
<dbReference type="PANTHER" id="PTHR41523:SF7">
    <property type="entry name" value="HISTIDINE KINASE"/>
    <property type="match status" value="1"/>
</dbReference>
<organism evidence="19 20">
    <name type="scientific">Methylorubrum suomiense</name>
    <dbReference type="NCBI Taxonomy" id="144191"/>
    <lineage>
        <taxon>Bacteria</taxon>
        <taxon>Pseudomonadati</taxon>
        <taxon>Pseudomonadota</taxon>
        <taxon>Alphaproteobacteria</taxon>
        <taxon>Hyphomicrobiales</taxon>
        <taxon>Methylobacteriaceae</taxon>
        <taxon>Methylorubrum</taxon>
    </lineage>
</organism>
<evidence type="ECO:0000256" key="15">
    <source>
        <dbReference type="ARBA" id="ARBA00023026"/>
    </source>
</evidence>
<dbReference type="SMART" id="SM00086">
    <property type="entry name" value="PAC"/>
    <property type="match status" value="4"/>
</dbReference>
<dbReference type="PROSITE" id="PS50113">
    <property type="entry name" value="PAC"/>
    <property type="match status" value="4"/>
</dbReference>
<keyword evidence="20" id="KW-1185">Reference proteome</keyword>
<feature type="domain" description="PAS" evidence="17">
    <location>
        <begin position="157"/>
        <end position="230"/>
    </location>
</feature>
<accession>A0ABQ4V392</accession>
<keyword evidence="16" id="KW-0675">Receptor</keyword>
<dbReference type="InterPro" id="IPR036890">
    <property type="entry name" value="HATPase_C_sf"/>
</dbReference>
<evidence type="ECO:0000256" key="11">
    <source>
        <dbReference type="ARBA" id="ARBA00022741"/>
    </source>
</evidence>
<evidence type="ECO:0000256" key="8">
    <source>
        <dbReference type="ARBA" id="ARBA00022643"/>
    </source>
</evidence>
<dbReference type="PROSITE" id="PS50112">
    <property type="entry name" value="PAS"/>
    <property type="match status" value="3"/>
</dbReference>
<keyword evidence="7" id="KW-0285">Flavoprotein</keyword>
<gene>
    <name evidence="19" type="ORF">BGCPKDLD_5091</name>
</gene>
<dbReference type="InterPro" id="IPR029016">
    <property type="entry name" value="GAF-like_dom_sf"/>
</dbReference>
<protein>
    <recommendedName>
        <fullName evidence="3">Blue-light-activated histidine kinase</fullName>
        <ecNumber evidence="2">2.7.13.3</ecNumber>
    </recommendedName>
</protein>
<evidence type="ECO:0000256" key="2">
    <source>
        <dbReference type="ARBA" id="ARBA00012438"/>
    </source>
</evidence>
<evidence type="ECO:0000259" key="18">
    <source>
        <dbReference type="PROSITE" id="PS50113"/>
    </source>
</evidence>
<evidence type="ECO:0000256" key="16">
    <source>
        <dbReference type="ARBA" id="ARBA00023170"/>
    </source>
</evidence>
<dbReference type="InterPro" id="IPR000700">
    <property type="entry name" value="PAS-assoc_C"/>
</dbReference>
<dbReference type="InterPro" id="IPR013656">
    <property type="entry name" value="PAS_4"/>
</dbReference>
<dbReference type="InterPro" id="IPR000014">
    <property type="entry name" value="PAS"/>
</dbReference>
<feature type="domain" description="PAC" evidence="18">
    <location>
        <begin position="485"/>
        <end position="537"/>
    </location>
</feature>
<sequence length="869" mass="95797">MPWSDDPLDTVSKQSFDDVVRLAAELCQVAHAVTCLQAGERLQVHASYSAAGSSTALDPDVCADAAVPEDLLIVPDLCEDPAQQGLPRLAEGSQVRFYAAVPLQAADGTVLGVLSVFDPAVRPDGLTQVQQDCLRSLARQTVTLLEVRSAARAHRAQRILHERILDSATDYAIIAMDRSGRVTRWNAGAEQILGWREEEMLGDPAHVFFTPEDREAGRPETEMALALRDGFAPDERWHLRKGGQRFWATGELMPLKAENGTVQGFLKILRDRTQQRVEAAERNASELRFRSLVEVSPQVVWFGDAAGNITYCNPIWYEFTGLPSGDTNWASVIHPDHQERVLKVWRHAVETKGPYEVEIPFRRAGDGQYRWFLARGKPISDAAGVPDCWIGIAIDIHDRKEAEIALRSAQEQLRLAVEATETGVFDYDLVSDELKWDNRIRSFYSLAPDAPVDLAVHLARVHPDDHAKADEAVRAAIDPAGDGIYDITYRTVAPEDGTERWVSAKGQTLFEGGRPVRLIGTARDVTGSRGAEQVLRETEERYRLASRATNDAIWDWNLATNHVLWNEALQVAHGYAPDAVEPTGDWWIGHIHPDDRARIDASIHALIEGTGTAWSDEYRFLRADGSYADILDRGYVIRDLHGKATRMIGAMLDISERKQAEEHQRLLTGELQHRVKNTLAMVQAIASQTLRGAADIDEAREAFAARLISLGRAHDILTQASWKAAPIMEVVQGALSVHAQAGPARIRVSGPNVLLGAKSALSLALALHELATNAAKYGALSNESGVVELRWHIVHEGEAPRFCLTWSEQGGPPILVQPARRGFGSRLIERSFAAEVGGEVKLTYAPTGLICRLEAPLASMQEQRSEIAA</sequence>
<dbReference type="InterPro" id="IPR001610">
    <property type="entry name" value="PAC"/>
</dbReference>
<dbReference type="SMART" id="SM00911">
    <property type="entry name" value="HWE_HK"/>
    <property type="match status" value="1"/>
</dbReference>
<dbReference type="Proteomes" id="UP001055093">
    <property type="component" value="Unassembled WGS sequence"/>
</dbReference>
<evidence type="ECO:0000256" key="1">
    <source>
        <dbReference type="ARBA" id="ARBA00000085"/>
    </source>
</evidence>
<feature type="domain" description="PAC" evidence="18">
    <location>
        <begin position="614"/>
        <end position="666"/>
    </location>
</feature>
<comment type="catalytic activity">
    <reaction evidence="1">
        <text>ATP + protein L-histidine = ADP + protein N-phospho-L-histidine.</text>
        <dbReference type="EC" id="2.7.13.3"/>
    </reaction>
</comment>
<dbReference type="SUPFAM" id="SSF55785">
    <property type="entry name" value="PYP-like sensor domain (PAS domain)"/>
    <property type="match status" value="4"/>
</dbReference>
<keyword evidence="6" id="KW-0716">Sensory transduction</keyword>
<feature type="domain" description="PAS" evidence="17">
    <location>
        <begin position="409"/>
        <end position="480"/>
    </location>
</feature>
<evidence type="ECO:0000256" key="9">
    <source>
        <dbReference type="ARBA" id="ARBA00022679"/>
    </source>
</evidence>
<evidence type="ECO:0000256" key="13">
    <source>
        <dbReference type="ARBA" id="ARBA00022840"/>
    </source>
</evidence>
<keyword evidence="14" id="KW-0157">Chromophore</keyword>
<dbReference type="CDD" id="cd00130">
    <property type="entry name" value="PAS"/>
    <property type="match status" value="3"/>
</dbReference>
<feature type="domain" description="PAS" evidence="17">
    <location>
        <begin position="538"/>
        <end position="610"/>
    </location>
</feature>
<dbReference type="Gene3D" id="3.30.565.10">
    <property type="entry name" value="Histidine kinase-like ATPase, C-terminal domain"/>
    <property type="match status" value="1"/>
</dbReference>
<dbReference type="EC" id="2.7.13.3" evidence="2"/>
<dbReference type="PANTHER" id="PTHR41523">
    <property type="entry name" value="TWO-COMPONENT SYSTEM SENSOR PROTEIN"/>
    <property type="match status" value="1"/>
</dbReference>
<dbReference type="Pfam" id="PF08447">
    <property type="entry name" value="PAS_3"/>
    <property type="match status" value="3"/>
</dbReference>
<evidence type="ECO:0000256" key="10">
    <source>
        <dbReference type="ARBA" id="ARBA00022737"/>
    </source>
</evidence>
<evidence type="ECO:0000259" key="17">
    <source>
        <dbReference type="PROSITE" id="PS50112"/>
    </source>
</evidence>
<dbReference type="InterPro" id="IPR011102">
    <property type="entry name" value="Sig_transdc_His_kinase_HWE"/>
</dbReference>
<keyword evidence="5" id="KW-0597">Phosphoprotein</keyword>
<dbReference type="Gene3D" id="2.10.70.100">
    <property type="match status" value="1"/>
</dbReference>
<keyword evidence="4" id="KW-0600">Photoreceptor protein</keyword>
<evidence type="ECO:0000313" key="20">
    <source>
        <dbReference type="Proteomes" id="UP001055093"/>
    </source>
</evidence>
<evidence type="ECO:0000256" key="6">
    <source>
        <dbReference type="ARBA" id="ARBA00022606"/>
    </source>
</evidence>
<feature type="domain" description="PAC" evidence="18">
    <location>
        <begin position="355"/>
        <end position="408"/>
    </location>
</feature>
<keyword evidence="15" id="KW-0843">Virulence</keyword>
<evidence type="ECO:0000256" key="4">
    <source>
        <dbReference type="ARBA" id="ARBA00022543"/>
    </source>
</evidence>
<keyword evidence="9" id="KW-0808">Transferase</keyword>
<evidence type="ECO:0000313" key="19">
    <source>
        <dbReference type="EMBL" id="GJE78475.1"/>
    </source>
</evidence>
<reference evidence="19" key="2">
    <citation type="submission" date="2021-08" db="EMBL/GenBank/DDBJ databases">
        <authorList>
            <person name="Tani A."/>
            <person name="Ola A."/>
            <person name="Ogura Y."/>
            <person name="Katsura K."/>
            <person name="Hayashi T."/>
        </authorList>
    </citation>
    <scope>NUCLEOTIDE SEQUENCE</scope>
    <source>
        <strain evidence="19">DSM 14458</strain>
    </source>
</reference>
<keyword evidence="13" id="KW-0067">ATP-binding</keyword>
<evidence type="ECO:0000256" key="12">
    <source>
        <dbReference type="ARBA" id="ARBA00022777"/>
    </source>
</evidence>
<feature type="domain" description="PAC" evidence="18">
    <location>
        <begin position="232"/>
        <end position="284"/>
    </location>
</feature>
<evidence type="ECO:0000256" key="7">
    <source>
        <dbReference type="ARBA" id="ARBA00022630"/>
    </source>
</evidence>
<evidence type="ECO:0000256" key="5">
    <source>
        <dbReference type="ARBA" id="ARBA00022553"/>
    </source>
</evidence>
<dbReference type="Gene3D" id="3.30.450.40">
    <property type="match status" value="1"/>
</dbReference>
<dbReference type="InterPro" id="IPR035965">
    <property type="entry name" value="PAS-like_dom_sf"/>
</dbReference>
<evidence type="ECO:0000256" key="3">
    <source>
        <dbReference type="ARBA" id="ARBA00021740"/>
    </source>
</evidence>
<dbReference type="SUPFAM" id="SSF55781">
    <property type="entry name" value="GAF domain-like"/>
    <property type="match status" value="1"/>
</dbReference>
<keyword evidence="11" id="KW-0547">Nucleotide-binding</keyword>
<reference evidence="19" key="1">
    <citation type="journal article" date="2021" name="Front. Microbiol.">
        <title>Comprehensive Comparative Genomics and Phenotyping of Methylobacterium Species.</title>
        <authorList>
            <person name="Alessa O."/>
            <person name="Ogura Y."/>
            <person name="Fujitani Y."/>
            <person name="Takami H."/>
            <person name="Hayashi T."/>
            <person name="Sahin N."/>
            <person name="Tani A."/>
        </authorList>
    </citation>
    <scope>NUCLEOTIDE SEQUENCE</scope>
    <source>
        <strain evidence="19">DSM 14458</strain>
    </source>
</reference>
<dbReference type="Gene3D" id="3.30.450.20">
    <property type="entry name" value="PAS domain"/>
    <property type="match status" value="4"/>
</dbReference>
<keyword evidence="10" id="KW-0677">Repeat</keyword>
<dbReference type="RefSeq" id="WP_238308835.1">
    <property type="nucleotide sequence ID" value="NZ_BPRE01000025.1"/>
</dbReference>
<keyword evidence="12" id="KW-0418">Kinase</keyword>
<dbReference type="SMART" id="SM00091">
    <property type="entry name" value="PAS"/>
    <property type="match status" value="4"/>
</dbReference>
<dbReference type="InterPro" id="IPR013655">
    <property type="entry name" value="PAS_fold_3"/>
</dbReference>